<evidence type="ECO:0000256" key="5">
    <source>
        <dbReference type="ARBA" id="ARBA00022737"/>
    </source>
</evidence>
<evidence type="ECO:0000256" key="1">
    <source>
        <dbReference type="ARBA" id="ARBA00004308"/>
    </source>
</evidence>
<dbReference type="PROSITE" id="PS00018">
    <property type="entry name" value="EF_HAND_1"/>
    <property type="match status" value="1"/>
</dbReference>
<name>A0A3B5AL91_9TELE</name>
<keyword evidence="4" id="KW-0479">Metal-binding</keyword>
<evidence type="ECO:0000313" key="9">
    <source>
        <dbReference type="Ensembl" id="ENSSPAP00000022263.1"/>
    </source>
</evidence>
<organism evidence="9">
    <name type="scientific">Stegastes partitus</name>
    <name type="common">bicolor damselfish</name>
    <dbReference type="NCBI Taxonomy" id="144197"/>
    <lineage>
        <taxon>Eukaryota</taxon>
        <taxon>Metazoa</taxon>
        <taxon>Chordata</taxon>
        <taxon>Craniata</taxon>
        <taxon>Vertebrata</taxon>
        <taxon>Euteleostomi</taxon>
        <taxon>Actinopterygii</taxon>
        <taxon>Neopterygii</taxon>
        <taxon>Teleostei</taxon>
        <taxon>Neoteleostei</taxon>
        <taxon>Acanthomorphata</taxon>
        <taxon>Ovalentaria</taxon>
        <taxon>Pomacentridae</taxon>
        <taxon>Stegastes</taxon>
    </lineage>
</organism>
<dbReference type="InterPro" id="IPR018247">
    <property type="entry name" value="EF_Hand_1_Ca_BS"/>
</dbReference>
<evidence type="ECO:0000256" key="7">
    <source>
        <dbReference type="ARBA" id="ARBA00023136"/>
    </source>
</evidence>
<dbReference type="AlphaFoldDB" id="A0A3B5AL91"/>
<evidence type="ECO:0000256" key="3">
    <source>
        <dbReference type="ARBA" id="ARBA00022490"/>
    </source>
</evidence>
<dbReference type="STRING" id="144197.ENSSPAP00000022263"/>
<dbReference type="GO" id="GO:0005509">
    <property type="term" value="F:calcium ion binding"/>
    <property type="evidence" value="ECO:0007669"/>
    <property type="project" value="InterPro"/>
</dbReference>
<evidence type="ECO:0000256" key="6">
    <source>
        <dbReference type="ARBA" id="ARBA00022837"/>
    </source>
</evidence>
<evidence type="ECO:0000259" key="8">
    <source>
        <dbReference type="Pfam" id="PF13833"/>
    </source>
</evidence>
<dbReference type="PANTHER" id="PTHR46735">
    <property type="entry name" value="CALPAIN, SMALL SUBUNIT 1 A-RELATED"/>
    <property type="match status" value="1"/>
</dbReference>
<keyword evidence="3" id="KW-0963">Cytoplasm</keyword>
<dbReference type="InterPro" id="IPR002048">
    <property type="entry name" value="EF_hand_dom"/>
</dbReference>
<dbReference type="Gene3D" id="1.10.238.10">
    <property type="entry name" value="EF-hand"/>
    <property type="match status" value="1"/>
</dbReference>
<dbReference type="GO" id="GO:0012505">
    <property type="term" value="C:endomembrane system"/>
    <property type="evidence" value="ECO:0007669"/>
    <property type="project" value="UniProtKB-SubCell"/>
</dbReference>
<dbReference type="SUPFAM" id="SSF47473">
    <property type="entry name" value="EF-hand"/>
    <property type="match status" value="1"/>
</dbReference>
<keyword evidence="5" id="KW-0677">Repeat</keyword>
<dbReference type="Ensembl" id="ENSSPAT00000022615.1">
    <property type="protein sequence ID" value="ENSSPAP00000022263.1"/>
    <property type="gene ID" value="ENSSPAG00000016812.1"/>
</dbReference>
<evidence type="ECO:0000256" key="2">
    <source>
        <dbReference type="ARBA" id="ARBA00004496"/>
    </source>
</evidence>
<sequence length="137" mass="15502">DVRTDGFSLQTCRNIISLLDTDGSSTLGLREFHTLWMKIQRYLNHDSNGSGSMSSHEMRAALAEAGFQVNSTVIQEIVGRYADRSFAIDFDGFVGCLIRLEMLFKIFRTLDKQNQGQIQLDLQQVNCPSLVRLVQNQ</sequence>
<dbReference type="GO" id="GO:0110158">
    <property type="term" value="C:calpain complex"/>
    <property type="evidence" value="ECO:0007669"/>
    <property type="project" value="TreeGrafter"/>
</dbReference>
<comment type="subcellular location">
    <subcellularLocation>
        <location evidence="2">Cytoplasm</location>
    </subcellularLocation>
    <subcellularLocation>
        <location evidence="1">Endomembrane system</location>
    </subcellularLocation>
</comment>
<keyword evidence="6" id="KW-0106">Calcium</keyword>
<dbReference type="Pfam" id="PF13833">
    <property type="entry name" value="EF-hand_8"/>
    <property type="match status" value="1"/>
</dbReference>
<dbReference type="PANTHER" id="PTHR46735:SF3">
    <property type="entry name" value="CALPAIN SMALL SUBUNIT 1-RELATED"/>
    <property type="match status" value="1"/>
</dbReference>
<feature type="domain" description="EF-hand" evidence="8">
    <location>
        <begin position="6"/>
        <end position="36"/>
    </location>
</feature>
<protein>
    <recommendedName>
        <fullName evidence="8">EF-hand domain-containing protein</fullName>
    </recommendedName>
</protein>
<dbReference type="InterPro" id="IPR011992">
    <property type="entry name" value="EF-hand-dom_pair"/>
</dbReference>
<keyword evidence="7" id="KW-0472">Membrane</keyword>
<proteinExistence type="predicted"/>
<dbReference type="GeneTree" id="ENSGT00940000154784"/>
<reference evidence="9" key="1">
    <citation type="submission" date="2023-09" db="UniProtKB">
        <authorList>
            <consortium name="Ensembl"/>
        </authorList>
    </citation>
    <scope>IDENTIFICATION</scope>
</reference>
<accession>A0A3B5AL91</accession>
<evidence type="ECO:0000256" key="4">
    <source>
        <dbReference type="ARBA" id="ARBA00022723"/>
    </source>
</evidence>